<feature type="transmembrane region" description="Helical" evidence="1">
    <location>
        <begin position="328"/>
        <end position="349"/>
    </location>
</feature>
<sequence>MMSKTWLLMRIMLKMQYSKAGKSHSQMWILLIAFIFCIPFVFLYIGLIRSIVTVLFESLQPIGQETVILGLLFISIHAILFFMSFFTIMNTFYFTEDIQSFIPFPFQPYQLLLGKATNPFLYLYLTNGFLFLPFYFIYGGVSSASIFYYIHGILNFILLPFVPFCFAAIILMIVMRFVNVAKNKDRSKVIAGIVSLAFIIFINVLIRLNTDTDKITNNFADYIQKNDGLLNQITAYYPPAYFQTKSLTGAGTWEGILCLLAVIAFTIGLFSLFLWVGQQTYLKGMFGAGNSKKQIVAKNTFKKAITQRPIWVSFIRKELRTIFRTPSFLLQCVIQSLFSPIFILIILLMDSSNEAFAAFFDNLSSKQTILLLFLASIILLGTNATSLSSISREGKNWFVHMYFPISIKQILFYKIMTAWLLNLILIGLLLIIGSFLFQLSPLYIGSWAILMFIASWLTSTFGTYLDFSNPKLTWTDEQEVFKSRFISLIALFIYFGMFGGLVLIIWNSASIHGLFLTFLSIMIALVLVNGLVLKLIQSKIRAKHQHYI</sequence>
<dbReference type="STRING" id="1462526.BN990_03074"/>
<dbReference type="AlphaFoldDB" id="A0A024QFK1"/>
<dbReference type="InterPro" id="IPR031599">
    <property type="entry name" value="ABC_tran_2"/>
</dbReference>
<comment type="caution">
    <text evidence="2">The sequence shown here is derived from an EMBL/GenBank/DDBJ whole genome shotgun (WGS) entry which is preliminary data.</text>
</comment>
<feature type="transmembrane region" description="Helical" evidence="1">
    <location>
        <begin position="485"/>
        <end position="506"/>
    </location>
</feature>
<name>A0A024QFK1_9BACI</name>
<proteinExistence type="predicted"/>
<reference evidence="3" key="2">
    <citation type="submission" date="2014-05" db="EMBL/GenBank/DDBJ databases">
        <title>Draft genome sequence of Virgibacillus massiliensis Vm-5.</title>
        <authorList>
            <person name="Khelaifia S."/>
            <person name="Croce O."/>
            <person name="Lagier J.C."/>
            <person name="Raoult D."/>
        </authorList>
    </citation>
    <scope>NUCLEOTIDE SEQUENCE [LARGE SCALE GENOMIC DNA]</scope>
    <source>
        <strain evidence="3">Vm-5</strain>
    </source>
</reference>
<feature type="transmembrane region" description="Helical" evidence="1">
    <location>
        <begin position="443"/>
        <end position="465"/>
    </location>
</feature>
<dbReference type="EMBL" id="CCDP010000002">
    <property type="protein sequence ID" value="CDQ40746.1"/>
    <property type="molecule type" value="Genomic_DNA"/>
</dbReference>
<feature type="transmembrane region" description="Helical" evidence="1">
    <location>
        <begin position="512"/>
        <end position="533"/>
    </location>
</feature>
<keyword evidence="1" id="KW-0812">Transmembrane</keyword>
<feature type="transmembrane region" description="Helical" evidence="1">
    <location>
        <begin position="189"/>
        <end position="208"/>
    </location>
</feature>
<keyword evidence="3" id="KW-1185">Reference proteome</keyword>
<feature type="transmembrane region" description="Helical" evidence="1">
    <location>
        <begin position="66"/>
        <end position="88"/>
    </location>
</feature>
<dbReference type="eggNOG" id="ENOG502Z8T8">
    <property type="taxonomic scope" value="Bacteria"/>
</dbReference>
<evidence type="ECO:0000256" key="1">
    <source>
        <dbReference type="SAM" id="Phobius"/>
    </source>
</evidence>
<feature type="transmembrane region" description="Helical" evidence="1">
    <location>
        <begin position="253"/>
        <end position="276"/>
    </location>
</feature>
<evidence type="ECO:0000313" key="2">
    <source>
        <dbReference type="EMBL" id="CDQ40746.1"/>
    </source>
</evidence>
<keyword evidence="1" id="KW-0472">Membrane</keyword>
<organism evidence="2 3">
    <name type="scientific">Virgibacillus massiliensis</name>
    <dbReference type="NCBI Taxonomy" id="1462526"/>
    <lineage>
        <taxon>Bacteria</taxon>
        <taxon>Bacillati</taxon>
        <taxon>Bacillota</taxon>
        <taxon>Bacilli</taxon>
        <taxon>Bacillales</taxon>
        <taxon>Bacillaceae</taxon>
        <taxon>Virgibacillus</taxon>
    </lineage>
</organism>
<evidence type="ECO:0000313" key="3">
    <source>
        <dbReference type="Proteomes" id="UP000028875"/>
    </source>
</evidence>
<feature type="transmembrane region" description="Helical" evidence="1">
    <location>
        <begin position="156"/>
        <end position="177"/>
    </location>
</feature>
<protein>
    <submittedName>
        <fullName evidence="2">Uncharacterized protein</fullName>
    </submittedName>
</protein>
<reference evidence="2 3" key="1">
    <citation type="submission" date="2014-03" db="EMBL/GenBank/DDBJ databases">
        <authorList>
            <person name="Urmite Genomes U."/>
        </authorList>
    </citation>
    <scope>NUCLEOTIDE SEQUENCE [LARGE SCALE GENOMIC DNA]</scope>
    <source>
        <strain evidence="2 3">Vm-5</strain>
    </source>
</reference>
<feature type="transmembrane region" description="Helical" evidence="1">
    <location>
        <begin position="369"/>
        <end position="390"/>
    </location>
</feature>
<gene>
    <name evidence="2" type="ORF">BN990_03074</name>
</gene>
<feature type="transmembrane region" description="Helical" evidence="1">
    <location>
        <begin position="121"/>
        <end position="150"/>
    </location>
</feature>
<accession>A0A024QFK1</accession>
<dbReference type="Pfam" id="PF16949">
    <property type="entry name" value="ABC_tran_2"/>
    <property type="match status" value="1"/>
</dbReference>
<dbReference type="RefSeq" id="WP_051739216.1">
    <property type="nucleotide sequence ID" value="NZ_BNER01000006.1"/>
</dbReference>
<keyword evidence="1" id="KW-1133">Transmembrane helix</keyword>
<feature type="transmembrane region" description="Helical" evidence="1">
    <location>
        <begin position="411"/>
        <end position="437"/>
    </location>
</feature>
<dbReference type="Proteomes" id="UP000028875">
    <property type="component" value="Unassembled WGS sequence"/>
</dbReference>